<gene>
    <name evidence="1" type="ORF">FE257_007695</name>
</gene>
<proteinExistence type="predicted"/>
<dbReference type="Proteomes" id="UP001194746">
    <property type="component" value="Unassembled WGS sequence"/>
</dbReference>
<accession>A0AAD4H002</accession>
<reference evidence="1" key="2">
    <citation type="submission" date="2020-02" db="EMBL/GenBank/DDBJ databases">
        <authorList>
            <person name="Gilchrist C.L.M."/>
            <person name="Chooi Y.-H."/>
        </authorList>
    </citation>
    <scope>NUCLEOTIDE SEQUENCE</scope>
    <source>
        <strain evidence="1">MST-FP2251</strain>
    </source>
</reference>
<evidence type="ECO:0000313" key="2">
    <source>
        <dbReference type="Proteomes" id="UP001194746"/>
    </source>
</evidence>
<name>A0AAD4H002_ASPNN</name>
<dbReference type="AlphaFoldDB" id="A0AAD4H002"/>
<organism evidence="1 2">
    <name type="scientific">Aspergillus nanangensis</name>
    <dbReference type="NCBI Taxonomy" id="2582783"/>
    <lineage>
        <taxon>Eukaryota</taxon>
        <taxon>Fungi</taxon>
        <taxon>Dikarya</taxon>
        <taxon>Ascomycota</taxon>
        <taxon>Pezizomycotina</taxon>
        <taxon>Eurotiomycetes</taxon>
        <taxon>Eurotiomycetidae</taxon>
        <taxon>Eurotiales</taxon>
        <taxon>Aspergillaceae</taxon>
        <taxon>Aspergillus</taxon>
        <taxon>Aspergillus subgen. Circumdati</taxon>
    </lineage>
</organism>
<reference evidence="1" key="1">
    <citation type="journal article" date="2019" name="Beilstein J. Org. Chem.">
        <title>Nanangenines: drimane sesquiterpenoids as the dominant metabolite cohort of a novel Australian fungus, Aspergillus nanangensis.</title>
        <authorList>
            <person name="Lacey H.J."/>
            <person name="Gilchrist C.L.M."/>
            <person name="Crombie A."/>
            <person name="Kalaitzis J.A."/>
            <person name="Vuong D."/>
            <person name="Rutledge P.J."/>
            <person name="Turner P."/>
            <person name="Pitt J.I."/>
            <person name="Lacey E."/>
            <person name="Chooi Y.H."/>
            <person name="Piggott A.M."/>
        </authorList>
    </citation>
    <scope>NUCLEOTIDE SEQUENCE</scope>
    <source>
        <strain evidence="1">MST-FP2251</strain>
    </source>
</reference>
<evidence type="ECO:0000313" key="1">
    <source>
        <dbReference type="EMBL" id="KAF9894193.1"/>
    </source>
</evidence>
<sequence length="128" mass="14768">MTSANKDKESLQMIDMNGQFPEVFPTAGNIKSLGWEELQEKYIIAMERHCKDEEQVKIQTSDLLEVFVAWSHTSVARDETRALKRFKTQMQHVQISEESLEKKRKHYADVVKAFESALALLNNSRSGH</sequence>
<keyword evidence="2" id="KW-1185">Reference proteome</keyword>
<comment type="caution">
    <text evidence="1">The sequence shown here is derived from an EMBL/GenBank/DDBJ whole genome shotgun (WGS) entry which is preliminary data.</text>
</comment>
<dbReference type="EMBL" id="VCAU01000004">
    <property type="protein sequence ID" value="KAF9894193.1"/>
    <property type="molecule type" value="Genomic_DNA"/>
</dbReference>
<protein>
    <submittedName>
        <fullName evidence="1">Uncharacterized protein</fullName>
    </submittedName>
</protein>